<dbReference type="Pfam" id="PF10324">
    <property type="entry name" value="7TM_GPCR_Srw"/>
    <property type="match status" value="1"/>
</dbReference>
<accession>A0AAD4QU27</accession>
<comment type="subcellular location">
    <subcellularLocation>
        <location evidence="1">Membrane</location>
    </subcellularLocation>
</comment>
<dbReference type="AlphaFoldDB" id="A0AAD4QU27"/>
<feature type="region of interest" description="Disordered" evidence="5">
    <location>
        <begin position="374"/>
        <end position="414"/>
    </location>
</feature>
<dbReference type="Proteomes" id="UP001201812">
    <property type="component" value="Unassembled WGS sequence"/>
</dbReference>
<keyword evidence="2 6" id="KW-0812">Transmembrane</keyword>
<keyword evidence="4 6" id="KW-0472">Membrane</keyword>
<protein>
    <submittedName>
        <fullName evidence="8">Serpentine type 7TM GPCR chemoreceptor srw domain-containing protein</fullName>
    </submittedName>
</protein>
<feature type="transmembrane region" description="Helical" evidence="6">
    <location>
        <begin position="106"/>
        <end position="137"/>
    </location>
</feature>
<comment type="caution">
    <text evidence="8">The sequence shown here is derived from an EMBL/GenBank/DDBJ whole genome shotgun (WGS) entry which is preliminary data.</text>
</comment>
<dbReference type="InterPro" id="IPR017452">
    <property type="entry name" value="GPCR_Rhodpsn_7TM"/>
</dbReference>
<dbReference type="PANTHER" id="PTHR46273">
    <property type="entry name" value="MYOSUPPRESSIN RECEPTOR 1, ISOFORM B-RELATED"/>
    <property type="match status" value="1"/>
</dbReference>
<keyword evidence="9" id="KW-1185">Reference proteome</keyword>
<feature type="transmembrane region" description="Helical" evidence="6">
    <location>
        <begin position="224"/>
        <end position="243"/>
    </location>
</feature>
<sequence>MICDEELSLFNLSDASTVAFLETLVNVSNAYGVVHKYVCLFICIFGSLANIVHIFVLTRPIMQRSAVNRLLAIIGVCDIFTMLSYLMFVIRFGFAVDLSNPPPGYALHWIIFLLAHVVCSIALHTITLYLTCATAYIRYKTLKKVGSKWNHKNAACPIFLCVASFVILLCVPTFLIHSIVKVTGPLPPIDGIADNRTLYTVGLAEFKTVDTCVIFKSNLWLTGIFFKVIPCILLMLFTVALLYELELNRRRRQLITSGSTPASRKNIAQSDRTTKVLIILSQYRETLRIIVRYLYSCVNPNYKYAYATKGKFMGEVSSCGATGYGLTRNGRSSSRSRLLSPLCITNGNTTIDNTFNYSSIGTANNSSYNIHKTSWNSSNGPSPSPNLLTPNNSQVTPTPAAGSPMNGPSVSPSFLSPLNWSSQASPTKCNFSQLSNCTSPARSPTAELQLGGMCGNGTVSNGTVCHGNLVVETSETSSTTMSLRFLDESDVLL</sequence>
<reference evidence="8" key="1">
    <citation type="submission" date="2022-01" db="EMBL/GenBank/DDBJ databases">
        <title>Genome Sequence Resource for Two Populations of Ditylenchus destructor, the Migratory Endoparasitic Phytonematode.</title>
        <authorList>
            <person name="Zhang H."/>
            <person name="Lin R."/>
            <person name="Xie B."/>
        </authorList>
    </citation>
    <scope>NUCLEOTIDE SEQUENCE</scope>
    <source>
        <strain evidence="8">BazhouSP</strain>
    </source>
</reference>
<proteinExistence type="predicted"/>
<evidence type="ECO:0000256" key="2">
    <source>
        <dbReference type="ARBA" id="ARBA00022692"/>
    </source>
</evidence>
<evidence type="ECO:0000313" key="8">
    <source>
        <dbReference type="EMBL" id="KAI1700958.1"/>
    </source>
</evidence>
<evidence type="ECO:0000256" key="5">
    <source>
        <dbReference type="SAM" id="MobiDB-lite"/>
    </source>
</evidence>
<feature type="transmembrane region" description="Helical" evidence="6">
    <location>
        <begin position="70"/>
        <end position="94"/>
    </location>
</feature>
<evidence type="ECO:0000256" key="4">
    <source>
        <dbReference type="ARBA" id="ARBA00023136"/>
    </source>
</evidence>
<feature type="domain" description="G-protein coupled receptors family 1 profile" evidence="7">
    <location>
        <begin position="49"/>
        <end position="280"/>
    </location>
</feature>
<dbReference type="SUPFAM" id="SSF81321">
    <property type="entry name" value="Family A G protein-coupled receptor-like"/>
    <property type="match status" value="1"/>
</dbReference>
<gene>
    <name evidence="8" type="ORF">DdX_16397</name>
</gene>
<dbReference type="CDD" id="cd14978">
    <property type="entry name" value="7tmA_FMRFamide_R-like"/>
    <property type="match status" value="1"/>
</dbReference>
<keyword evidence="3 6" id="KW-1133">Transmembrane helix</keyword>
<dbReference type="PROSITE" id="PS50262">
    <property type="entry name" value="G_PROTEIN_RECEP_F1_2"/>
    <property type="match status" value="1"/>
</dbReference>
<dbReference type="GO" id="GO:0008528">
    <property type="term" value="F:G protein-coupled peptide receptor activity"/>
    <property type="evidence" value="ECO:0007669"/>
    <property type="project" value="InterPro"/>
</dbReference>
<evidence type="ECO:0000256" key="3">
    <source>
        <dbReference type="ARBA" id="ARBA00022989"/>
    </source>
</evidence>
<dbReference type="PANTHER" id="PTHR46273:SF9">
    <property type="entry name" value="G-PROTEIN COUPLED RECEPTORS FAMILY 1 PROFILE DOMAIN-CONTAINING PROTEIN"/>
    <property type="match status" value="1"/>
</dbReference>
<dbReference type="InterPro" id="IPR019427">
    <property type="entry name" value="7TM_GPCR_serpentine_rcpt_Srw"/>
</dbReference>
<evidence type="ECO:0000259" key="7">
    <source>
        <dbReference type="PROSITE" id="PS50262"/>
    </source>
</evidence>
<feature type="compositionally biased region" description="Low complexity" evidence="5">
    <location>
        <begin position="376"/>
        <end position="393"/>
    </location>
</feature>
<feature type="transmembrane region" description="Helical" evidence="6">
    <location>
        <begin position="34"/>
        <end position="58"/>
    </location>
</feature>
<dbReference type="EMBL" id="JAKKPZ010000130">
    <property type="protein sequence ID" value="KAI1700958.1"/>
    <property type="molecule type" value="Genomic_DNA"/>
</dbReference>
<dbReference type="GO" id="GO:0005886">
    <property type="term" value="C:plasma membrane"/>
    <property type="evidence" value="ECO:0007669"/>
    <property type="project" value="TreeGrafter"/>
</dbReference>
<evidence type="ECO:0000256" key="6">
    <source>
        <dbReference type="SAM" id="Phobius"/>
    </source>
</evidence>
<evidence type="ECO:0000313" key="9">
    <source>
        <dbReference type="Proteomes" id="UP001201812"/>
    </source>
</evidence>
<evidence type="ECO:0000256" key="1">
    <source>
        <dbReference type="ARBA" id="ARBA00004370"/>
    </source>
</evidence>
<dbReference type="Gene3D" id="1.20.1070.10">
    <property type="entry name" value="Rhodopsin 7-helix transmembrane proteins"/>
    <property type="match status" value="1"/>
</dbReference>
<name>A0AAD4QU27_9BILA</name>
<feature type="transmembrane region" description="Helical" evidence="6">
    <location>
        <begin position="158"/>
        <end position="180"/>
    </location>
</feature>
<dbReference type="InterPro" id="IPR053219">
    <property type="entry name" value="GPCR_Dmsr-1"/>
</dbReference>
<organism evidence="8 9">
    <name type="scientific">Ditylenchus destructor</name>
    <dbReference type="NCBI Taxonomy" id="166010"/>
    <lineage>
        <taxon>Eukaryota</taxon>
        <taxon>Metazoa</taxon>
        <taxon>Ecdysozoa</taxon>
        <taxon>Nematoda</taxon>
        <taxon>Chromadorea</taxon>
        <taxon>Rhabditida</taxon>
        <taxon>Tylenchina</taxon>
        <taxon>Tylenchomorpha</taxon>
        <taxon>Sphaerularioidea</taxon>
        <taxon>Anguinidae</taxon>
        <taxon>Anguininae</taxon>
        <taxon>Ditylenchus</taxon>
    </lineage>
</organism>